<feature type="compositionally biased region" description="Low complexity" evidence="1">
    <location>
        <begin position="193"/>
        <end position="205"/>
    </location>
</feature>
<name>A0ABN9YHK5_9DINO</name>
<feature type="compositionally biased region" description="Basic and acidic residues" evidence="1">
    <location>
        <begin position="216"/>
        <end position="233"/>
    </location>
</feature>
<feature type="non-terminal residue" evidence="2">
    <location>
        <position position="1"/>
    </location>
</feature>
<gene>
    <name evidence="2" type="ORF">PCOR1329_LOCUS84496</name>
</gene>
<evidence type="ECO:0000313" key="2">
    <source>
        <dbReference type="EMBL" id="CAK0910277.1"/>
    </source>
</evidence>
<dbReference type="EMBL" id="CAUYUJ010022363">
    <property type="protein sequence ID" value="CAK0910277.1"/>
    <property type="molecule type" value="Genomic_DNA"/>
</dbReference>
<evidence type="ECO:0008006" key="4">
    <source>
        <dbReference type="Google" id="ProtNLM"/>
    </source>
</evidence>
<feature type="compositionally biased region" description="Basic and acidic residues" evidence="1">
    <location>
        <begin position="70"/>
        <end position="110"/>
    </location>
</feature>
<comment type="caution">
    <text evidence="2">The sequence shown here is derived from an EMBL/GenBank/DDBJ whole genome shotgun (WGS) entry which is preliminary data.</text>
</comment>
<feature type="region of interest" description="Disordered" evidence="1">
    <location>
        <begin position="70"/>
        <end position="265"/>
    </location>
</feature>
<protein>
    <recommendedName>
        <fullName evidence="4">Tubulin-specific chaperone A</fullName>
    </recommendedName>
</protein>
<keyword evidence="3" id="KW-1185">Reference proteome</keyword>
<dbReference type="Proteomes" id="UP001189429">
    <property type="component" value="Unassembled WGS sequence"/>
</dbReference>
<feature type="compositionally biased region" description="Gly residues" evidence="1">
    <location>
        <begin position="238"/>
        <end position="250"/>
    </location>
</feature>
<feature type="compositionally biased region" description="Basic residues" evidence="1">
    <location>
        <begin position="159"/>
        <end position="190"/>
    </location>
</feature>
<feature type="compositionally biased region" description="Low complexity" evidence="1">
    <location>
        <begin position="145"/>
        <end position="158"/>
    </location>
</feature>
<accession>A0ABN9YHK5</accession>
<reference evidence="2" key="1">
    <citation type="submission" date="2023-10" db="EMBL/GenBank/DDBJ databases">
        <authorList>
            <person name="Chen Y."/>
            <person name="Shah S."/>
            <person name="Dougan E. K."/>
            <person name="Thang M."/>
            <person name="Chan C."/>
        </authorList>
    </citation>
    <scope>NUCLEOTIDE SEQUENCE [LARGE SCALE GENOMIC DNA]</scope>
</reference>
<sequence length="344" mass="37030">EMKDQVEADAKEDADTFAKHKCWCETNEKEKQQAVERAKARIEELESAIEGGTALAARLGSEIEGLKEEIQEDRDALDKAAAMREEERADFESEEKDSMECLAALKERHGGALQGPARPESARRAAHRRSGRSGPTRSPSRRCGGRWSASAGARAASMPRRRARETRGARARIGRPCRRRPLGRAWRPPRRPALPCRAGAGPAGAARGGCDGRQVLQREERTDPGHTEADGGHLHGRLAGGSEVGGGGGDLLPAPEGSEDGGDTAVCAPRWRKSAELADTNDKVAQAKEDVVSTGEALSADEKFLVDLEAQCESAGKEFDERVATRADEVKAIAEAITILSQDR</sequence>
<proteinExistence type="predicted"/>
<organism evidence="2 3">
    <name type="scientific">Prorocentrum cordatum</name>
    <dbReference type="NCBI Taxonomy" id="2364126"/>
    <lineage>
        <taxon>Eukaryota</taxon>
        <taxon>Sar</taxon>
        <taxon>Alveolata</taxon>
        <taxon>Dinophyceae</taxon>
        <taxon>Prorocentrales</taxon>
        <taxon>Prorocentraceae</taxon>
        <taxon>Prorocentrum</taxon>
    </lineage>
</organism>
<evidence type="ECO:0000313" key="3">
    <source>
        <dbReference type="Proteomes" id="UP001189429"/>
    </source>
</evidence>
<evidence type="ECO:0000256" key="1">
    <source>
        <dbReference type="SAM" id="MobiDB-lite"/>
    </source>
</evidence>
<feature type="non-terminal residue" evidence="2">
    <location>
        <position position="344"/>
    </location>
</feature>